<comment type="caution">
    <text evidence="1">The sequence shown here is derived from an EMBL/GenBank/DDBJ whole genome shotgun (WGS) entry which is preliminary data.</text>
</comment>
<evidence type="ECO:0000313" key="2">
    <source>
        <dbReference type="Proteomes" id="UP000192277"/>
    </source>
</evidence>
<proteinExistence type="predicted"/>
<sequence length="88" mass="10647">MEIVKRYLRQWLTQFIPLQINILRHGFTQSAVQKPVQGFIGWELPIIWLKSYKGLKFTGIRIIRGMNLRKMWIMMHFLLEEKISKFVL</sequence>
<reference evidence="1 2" key="1">
    <citation type="submission" date="2016-04" db="EMBL/GenBank/DDBJ databases">
        <authorList>
            <person name="Chen L."/>
            <person name="Zhuang W."/>
            <person name="Wang G."/>
        </authorList>
    </citation>
    <scope>NUCLEOTIDE SEQUENCE [LARGE SCALE GENOMIC DNA]</scope>
    <source>
        <strain evidence="2">GR20</strain>
    </source>
</reference>
<evidence type="ECO:0000313" key="1">
    <source>
        <dbReference type="EMBL" id="OQP42270.1"/>
    </source>
</evidence>
<dbReference type="EMBL" id="LWBO01000044">
    <property type="protein sequence ID" value="OQP42270.1"/>
    <property type="molecule type" value="Genomic_DNA"/>
</dbReference>
<protein>
    <submittedName>
        <fullName evidence="1">Uncharacterized protein</fullName>
    </submittedName>
</protein>
<accession>A0ABX3NP82</accession>
<keyword evidence="2" id="KW-1185">Reference proteome</keyword>
<organism evidence="1 2">
    <name type="scientific">Niastella koreensis</name>
    <dbReference type="NCBI Taxonomy" id="354356"/>
    <lineage>
        <taxon>Bacteria</taxon>
        <taxon>Pseudomonadati</taxon>
        <taxon>Bacteroidota</taxon>
        <taxon>Chitinophagia</taxon>
        <taxon>Chitinophagales</taxon>
        <taxon>Chitinophagaceae</taxon>
        <taxon>Niastella</taxon>
    </lineage>
</organism>
<dbReference type="Proteomes" id="UP000192277">
    <property type="component" value="Unassembled WGS sequence"/>
</dbReference>
<gene>
    <name evidence="1" type="ORF">A4D02_11830</name>
</gene>
<name>A0ABX3NP82_9BACT</name>